<proteinExistence type="predicted"/>
<reference evidence="1 2" key="1">
    <citation type="journal article" date="2018" name="PLoS Genet.">
        <title>Repeat elements organise 3D genome structure and mediate transcription in the filamentous fungus Epichloe festucae.</title>
        <authorList>
            <person name="Winter D.J."/>
            <person name="Ganley A.R.D."/>
            <person name="Young C.A."/>
            <person name="Liachko I."/>
            <person name="Schardl C.L."/>
            <person name="Dupont P.Y."/>
            <person name="Berry D."/>
            <person name="Ram A."/>
            <person name="Scott B."/>
            <person name="Cox M.P."/>
        </authorList>
    </citation>
    <scope>NUCLEOTIDE SEQUENCE [LARGE SCALE GENOMIC DNA]</scope>
    <source>
        <strain evidence="1 2">Fl1</strain>
    </source>
</reference>
<organism evidence="1 2">
    <name type="scientific">Epichloe festucae (strain Fl1)</name>
    <dbReference type="NCBI Taxonomy" id="877507"/>
    <lineage>
        <taxon>Eukaryota</taxon>
        <taxon>Fungi</taxon>
        <taxon>Dikarya</taxon>
        <taxon>Ascomycota</taxon>
        <taxon>Pezizomycotina</taxon>
        <taxon>Sordariomycetes</taxon>
        <taxon>Hypocreomycetidae</taxon>
        <taxon>Hypocreales</taxon>
        <taxon>Clavicipitaceae</taxon>
        <taxon>Epichloe</taxon>
    </lineage>
</organism>
<protein>
    <submittedName>
        <fullName evidence="1">Uncharacterized protein</fullName>
    </submittedName>
</protein>
<keyword evidence="2" id="KW-1185">Reference proteome</keyword>
<dbReference type="EMBL" id="CP031386">
    <property type="protein sequence ID" value="QPG98435.1"/>
    <property type="molecule type" value="Genomic_DNA"/>
</dbReference>
<gene>
    <name evidence="1" type="ORF">C2857_007606</name>
</gene>
<evidence type="ECO:0000313" key="2">
    <source>
        <dbReference type="Proteomes" id="UP000594364"/>
    </source>
</evidence>
<name>A0A7S9PUT0_EPIFF</name>
<dbReference type="Proteomes" id="UP000594364">
    <property type="component" value="Chromosome 2"/>
</dbReference>
<sequence>MHITVHVHMISCAIRDRTSNMAQGHTTCLHDVEMCMTLTSHTPRTHSRASACYVVWGMWKPPMAQRPANLELAKARLAWPYIWPGWRGLMAWLTCLPHVPERAKRK</sequence>
<evidence type="ECO:0000313" key="1">
    <source>
        <dbReference type="EMBL" id="QPG98435.1"/>
    </source>
</evidence>
<dbReference type="AlphaFoldDB" id="A0A7S9PUT0"/>
<accession>A0A7S9PUT0</accession>